<organism evidence="1 2">
    <name type="scientific">Ceraceosorus guamensis</name>
    <dbReference type="NCBI Taxonomy" id="1522189"/>
    <lineage>
        <taxon>Eukaryota</taxon>
        <taxon>Fungi</taxon>
        <taxon>Dikarya</taxon>
        <taxon>Basidiomycota</taxon>
        <taxon>Ustilaginomycotina</taxon>
        <taxon>Exobasidiomycetes</taxon>
        <taxon>Ceraceosorales</taxon>
        <taxon>Ceraceosoraceae</taxon>
        <taxon>Ceraceosorus</taxon>
    </lineage>
</organism>
<dbReference type="RefSeq" id="XP_025373452.1">
    <property type="nucleotide sequence ID" value="XM_025513107.1"/>
</dbReference>
<gene>
    <name evidence="1" type="ORF">IE81DRAFT_3207</name>
</gene>
<protein>
    <submittedName>
        <fullName evidence="1">Uncharacterized protein</fullName>
    </submittedName>
</protein>
<accession>A0A316W8Y6</accession>
<evidence type="ECO:0000313" key="1">
    <source>
        <dbReference type="EMBL" id="PWN46292.1"/>
    </source>
</evidence>
<dbReference type="EMBL" id="KZ819351">
    <property type="protein sequence ID" value="PWN46292.1"/>
    <property type="molecule type" value="Genomic_DNA"/>
</dbReference>
<dbReference type="InParanoid" id="A0A316W8Y6"/>
<dbReference type="GeneID" id="37034977"/>
<reference evidence="1 2" key="1">
    <citation type="journal article" date="2018" name="Mol. Biol. Evol.">
        <title>Broad Genomic Sampling Reveals a Smut Pathogenic Ancestry of the Fungal Clade Ustilaginomycotina.</title>
        <authorList>
            <person name="Kijpornyongpan T."/>
            <person name="Mondo S.J."/>
            <person name="Barry K."/>
            <person name="Sandor L."/>
            <person name="Lee J."/>
            <person name="Lipzen A."/>
            <person name="Pangilinan J."/>
            <person name="LaButti K."/>
            <person name="Hainaut M."/>
            <person name="Henrissat B."/>
            <person name="Grigoriev I.V."/>
            <person name="Spatafora J.W."/>
            <person name="Aime M.C."/>
        </authorList>
    </citation>
    <scope>NUCLEOTIDE SEQUENCE [LARGE SCALE GENOMIC DNA]</scope>
    <source>
        <strain evidence="1 2">MCA 4658</strain>
    </source>
</reference>
<evidence type="ECO:0000313" key="2">
    <source>
        <dbReference type="Proteomes" id="UP000245783"/>
    </source>
</evidence>
<keyword evidence="2" id="KW-1185">Reference proteome</keyword>
<dbReference type="AlphaFoldDB" id="A0A316W8Y6"/>
<sequence length="122" mass="13664">MPIIWRQVFMRRRTETRPWWQIAAESGSRDQISNATPASFGSIGLCSYWQLTAVGFVLLCTRNVVIAFRLARSHDPLSWRPMPREAPEGTNAVGLADGRGSHGCVHLFLPCDTQGLMRESCC</sequence>
<dbReference type="Proteomes" id="UP000245783">
    <property type="component" value="Unassembled WGS sequence"/>
</dbReference>
<name>A0A316W8Y6_9BASI</name>
<proteinExistence type="predicted"/>